<dbReference type="PANTHER" id="PTHR11552">
    <property type="entry name" value="GLUCOSE-METHANOL-CHOLINE GMC OXIDOREDUCTASE"/>
    <property type="match status" value="1"/>
</dbReference>
<dbReference type="Pfam" id="PF05199">
    <property type="entry name" value="GMC_oxred_C"/>
    <property type="match status" value="1"/>
</dbReference>
<keyword evidence="3" id="KW-0285">Flavoprotein</keyword>
<dbReference type="InterPro" id="IPR007867">
    <property type="entry name" value="GMC_OxRtase_C"/>
</dbReference>
<evidence type="ECO:0000313" key="5">
    <source>
        <dbReference type="EMBL" id="TGO63486.1"/>
    </source>
</evidence>
<keyword evidence="2 3" id="KW-0274">FAD</keyword>
<dbReference type="GO" id="GO:0050660">
    <property type="term" value="F:flavin adenine dinucleotide binding"/>
    <property type="evidence" value="ECO:0007669"/>
    <property type="project" value="InterPro"/>
</dbReference>
<gene>
    <name evidence="5" type="ORF">BOTNAR_0099g00130</name>
</gene>
<comment type="cofactor">
    <cofactor evidence="2">
        <name>FAD</name>
        <dbReference type="ChEBI" id="CHEBI:57692"/>
    </cofactor>
</comment>
<dbReference type="PROSITE" id="PS00623">
    <property type="entry name" value="GMC_OXRED_1"/>
    <property type="match status" value="1"/>
</dbReference>
<dbReference type="SUPFAM" id="SSF54373">
    <property type="entry name" value="FAD-linked reductases, C-terminal domain"/>
    <property type="match status" value="1"/>
</dbReference>
<dbReference type="Proteomes" id="UP000297452">
    <property type="component" value="Unassembled WGS sequence"/>
</dbReference>
<dbReference type="GO" id="GO:0016614">
    <property type="term" value="F:oxidoreductase activity, acting on CH-OH group of donors"/>
    <property type="evidence" value="ECO:0007669"/>
    <property type="project" value="InterPro"/>
</dbReference>
<feature type="domain" description="Glucose-methanol-choline oxidoreductase N-terminal" evidence="4">
    <location>
        <begin position="95"/>
        <end position="118"/>
    </location>
</feature>
<dbReference type="STRING" id="278944.A0A4Z1IQ51"/>
<name>A0A4Z1IQ51_9HELO</name>
<comment type="similarity">
    <text evidence="1 3">Belongs to the GMC oxidoreductase family.</text>
</comment>
<dbReference type="InterPro" id="IPR012132">
    <property type="entry name" value="GMC_OxRdtase"/>
</dbReference>
<proteinExistence type="inferred from homology"/>
<accession>A0A4Z1IQ51</accession>
<feature type="binding site" evidence="2">
    <location>
        <begin position="20"/>
        <end position="21"/>
    </location>
    <ligand>
        <name>FAD</name>
        <dbReference type="ChEBI" id="CHEBI:57692"/>
    </ligand>
</feature>
<reference evidence="5 6" key="1">
    <citation type="submission" date="2017-12" db="EMBL/GenBank/DDBJ databases">
        <title>Comparative genomics of Botrytis spp.</title>
        <authorList>
            <person name="Valero-Jimenez C.A."/>
            <person name="Tapia P."/>
            <person name="Veloso J."/>
            <person name="Silva-Moreno E."/>
            <person name="Staats M."/>
            <person name="Valdes J.H."/>
            <person name="Van Kan J.A.L."/>
        </authorList>
    </citation>
    <scope>NUCLEOTIDE SEQUENCE [LARGE SCALE GENOMIC DNA]</scope>
    <source>
        <strain evidence="5 6">MUCL2120</strain>
    </source>
</reference>
<dbReference type="AlphaFoldDB" id="A0A4Z1IQ51"/>
<evidence type="ECO:0000313" key="6">
    <source>
        <dbReference type="Proteomes" id="UP000297452"/>
    </source>
</evidence>
<dbReference type="PANTHER" id="PTHR11552:SF210">
    <property type="entry name" value="GLUCOSE-METHANOL-CHOLINE OXIDOREDUCTASE N-TERMINAL DOMAIN-CONTAINING PROTEIN-RELATED"/>
    <property type="match status" value="1"/>
</dbReference>
<dbReference type="PIRSF" id="PIRSF000137">
    <property type="entry name" value="Alcohol_oxidase"/>
    <property type="match status" value="1"/>
</dbReference>
<comment type="caution">
    <text evidence="5">The sequence shown here is derived from an EMBL/GenBank/DDBJ whole genome shotgun (WGS) entry which is preliminary data.</text>
</comment>
<dbReference type="SUPFAM" id="SSF51905">
    <property type="entry name" value="FAD/NAD(P)-binding domain"/>
    <property type="match status" value="1"/>
</dbReference>
<protein>
    <recommendedName>
        <fullName evidence="4">Glucose-methanol-choline oxidoreductase N-terminal domain-containing protein</fullName>
    </recommendedName>
</protein>
<dbReference type="InterPro" id="IPR000172">
    <property type="entry name" value="GMC_OxRdtase_N"/>
</dbReference>
<sequence>MASPQDSTTQVHYIIIGGGTSGLVIANRLTENPYVHVLVLEAGVNRNDDPRVQVPAFWTTLLGSEADWQFRSVPQLSLREPIPGLGGRKISEPQGNLLGGSSAINCQSFIAPAQAEIDSWAKLGNDGWDWAALSPYYKKFYTLSPPPDSETLEHLGIDWINEDYRGTTGPIQVSFSGVVQNPLCKAWIDSFCGFGKLTTGDLFSGNSTGAYSNAATVDIATKTRSYAGSAYGITALQRPNFHLITDAIAHKILFKETSDGFIATSVLASVQGEIKQFIATKEVILTAGVFNTPKLLELSGIGDEDLLKKLNIPVVISNSCVGEYMQYYLMMGVSFVVVDGVSSGDPLLRQEPQALELAQKLYTENKAGLFTIGGVQSHAFMPILEYSDAEGRRKQAELLTSILQKYPPKPQDVDHFEAIRSIIESPGECSAAWLMILAQTNLHQGGKSFVGSDLQPENFASLGCCLSHPFSRGSTHLASSNVDDLPTIDPRFLSHPADLEILARHVQTLEKLRQTKELSAFFKPDGKRNHPDSFHIHTLEVAKKYVLDTAVTAYHTCGTAVMLPKEKGGVVNDKLIVHGTNNLRVVDASIFPLIPRGNIQSSVYAVAKKAADIIKGIWFDLVAIVS</sequence>
<dbReference type="EMBL" id="PQXJ01000099">
    <property type="protein sequence ID" value="TGO63486.1"/>
    <property type="molecule type" value="Genomic_DNA"/>
</dbReference>
<evidence type="ECO:0000256" key="1">
    <source>
        <dbReference type="ARBA" id="ARBA00010790"/>
    </source>
</evidence>
<keyword evidence="6" id="KW-1185">Reference proteome</keyword>
<dbReference type="OrthoDB" id="269227at2759"/>
<evidence type="ECO:0000256" key="3">
    <source>
        <dbReference type="RuleBase" id="RU003968"/>
    </source>
</evidence>
<dbReference type="InterPro" id="IPR036188">
    <property type="entry name" value="FAD/NAD-bd_sf"/>
</dbReference>
<evidence type="ECO:0000259" key="4">
    <source>
        <dbReference type="PROSITE" id="PS00623"/>
    </source>
</evidence>
<evidence type="ECO:0000256" key="2">
    <source>
        <dbReference type="PIRSR" id="PIRSR000137-2"/>
    </source>
</evidence>
<dbReference type="Gene3D" id="3.50.50.60">
    <property type="entry name" value="FAD/NAD(P)-binding domain"/>
    <property type="match status" value="1"/>
</dbReference>
<dbReference type="Gene3D" id="3.30.560.10">
    <property type="entry name" value="Glucose Oxidase, domain 3"/>
    <property type="match status" value="1"/>
</dbReference>
<organism evidence="5 6">
    <name type="scientific">Botryotinia narcissicola</name>
    <dbReference type="NCBI Taxonomy" id="278944"/>
    <lineage>
        <taxon>Eukaryota</taxon>
        <taxon>Fungi</taxon>
        <taxon>Dikarya</taxon>
        <taxon>Ascomycota</taxon>
        <taxon>Pezizomycotina</taxon>
        <taxon>Leotiomycetes</taxon>
        <taxon>Helotiales</taxon>
        <taxon>Sclerotiniaceae</taxon>
        <taxon>Botryotinia</taxon>
    </lineage>
</organism>
<dbReference type="Pfam" id="PF00732">
    <property type="entry name" value="GMC_oxred_N"/>
    <property type="match status" value="1"/>
</dbReference>